<dbReference type="InterPro" id="IPR027417">
    <property type="entry name" value="P-loop_NTPase"/>
</dbReference>
<keyword evidence="5" id="KW-0472">Membrane</keyword>
<reference evidence="7" key="1">
    <citation type="submission" date="2013-12" db="EMBL/GenBank/DDBJ databases">
        <title>A Varibaculum cambriense genome reconstructed from a premature infant gut community with otherwise low bacterial novelty that shifts toward anaerobic metabolism during the third week of life.</title>
        <authorList>
            <person name="Brown C.T."/>
            <person name="Sharon I."/>
            <person name="Thomas B.C."/>
            <person name="Castelle C.J."/>
            <person name="Morowitz M.J."/>
            <person name="Banfield J.F."/>
        </authorList>
    </citation>
    <scope>NUCLEOTIDE SEQUENCE</scope>
</reference>
<protein>
    <submittedName>
        <fullName evidence="7">ABC transporter, ATP-binding protein</fullName>
    </submittedName>
</protein>
<dbReference type="PANTHER" id="PTHR43166">
    <property type="entry name" value="AMINO ACID IMPORT ATP-BINDING PROTEIN"/>
    <property type="match status" value="1"/>
</dbReference>
<dbReference type="Pfam" id="PF00005">
    <property type="entry name" value="ABC_tran"/>
    <property type="match status" value="1"/>
</dbReference>
<proteinExistence type="inferred from homology"/>
<dbReference type="EMBL" id="AZMM01009677">
    <property type="protein sequence ID" value="ETJ36030.1"/>
    <property type="molecule type" value="Genomic_DNA"/>
</dbReference>
<name>W1Y2X6_9ZZZZ</name>
<evidence type="ECO:0000256" key="5">
    <source>
        <dbReference type="ARBA" id="ARBA00023136"/>
    </source>
</evidence>
<dbReference type="SUPFAM" id="SSF52540">
    <property type="entry name" value="P-loop containing nucleoside triphosphate hydrolases"/>
    <property type="match status" value="1"/>
</dbReference>
<dbReference type="AlphaFoldDB" id="W1Y2X6"/>
<feature type="non-terminal residue" evidence="7">
    <location>
        <position position="1"/>
    </location>
</feature>
<keyword evidence="7" id="KW-0067">ATP-binding</keyword>
<keyword evidence="4" id="KW-1003">Cell membrane</keyword>
<evidence type="ECO:0000256" key="3">
    <source>
        <dbReference type="ARBA" id="ARBA00022448"/>
    </source>
</evidence>
<evidence type="ECO:0000256" key="4">
    <source>
        <dbReference type="ARBA" id="ARBA00022475"/>
    </source>
</evidence>
<comment type="similarity">
    <text evidence="2">Belongs to the ABC transporter superfamily.</text>
</comment>
<keyword evidence="3" id="KW-0813">Transport</keyword>
<dbReference type="GO" id="GO:0005886">
    <property type="term" value="C:plasma membrane"/>
    <property type="evidence" value="ECO:0007669"/>
    <property type="project" value="UniProtKB-SubCell"/>
</dbReference>
<evidence type="ECO:0000259" key="6">
    <source>
        <dbReference type="Pfam" id="PF00005"/>
    </source>
</evidence>
<dbReference type="GO" id="GO:0016887">
    <property type="term" value="F:ATP hydrolysis activity"/>
    <property type="evidence" value="ECO:0007669"/>
    <property type="project" value="InterPro"/>
</dbReference>
<feature type="domain" description="ABC transporter" evidence="6">
    <location>
        <begin position="1"/>
        <end position="83"/>
    </location>
</feature>
<dbReference type="Gene3D" id="3.40.50.300">
    <property type="entry name" value="P-loop containing nucleotide triphosphate hydrolases"/>
    <property type="match status" value="1"/>
</dbReference>
<comment type="caution">
    <text evidence="7">The sequence shown here is derived from an EMBL/GenBank/DDBJ whole genome shotgun (WGS) entry which is preliminary data.</text>
</comment>
<feature type="non-terminal residue" evidence="7">
    <location>
        <position position="87"/>
    </location>
</feature>
<dbReference type="PANTHER" id="PTHR43166:SF9">
    <property type="entry name" value="GLUTAMATE_ASPARTATE IMPORT ATP-BINDING PROTEIN GLTL"/>
    <property type="match status" value="1"/>
</dbReference>
<accession>W1Y2X6</accession>
<organism evidence="7">
    <name type="scientific">human gut metagenome</name>
    <dbReference type="NCBI Taxonomy" id="408170"/>
    <lineage>
        <taxon>unclassified sequences</taxon>
        <taxon>metagenomes</taxon>
        <taxon>organismal metagenomes</taxon>
    </lineage>
</organism>
<gene>
    <name evidence="7" type="ORF">Q604_UNBC09677G0001</name>
</gene>
<keyword evidence="7" id="KW-0547">Nucleotide-binding</keyword>
<dbReference type="InterPro" id="IPR050086">
    <property type="entry name" value="MetN_ABC_transporter-like"/>
</dbReference>
<sequence>FQQFNLFPNMTVMENITLSPIKTKGESKEVAEKRAKELLEKVGLPDKATAYPQSLSGGQQQRIAIARGLAMEPDVLLFDEPTSALDP</sequence>
<evidence type="ECO:0000313" key="7">
    <source>
        <dbReference type="EMBL" id="ETJ36030.1"/>
    </source>
</evidence>
<evidence type="ECO:0000256" key="1">
    <source>
        <dbReference type="ARBA" id="ARBA00004202"/>
    </source>
</evidence>
<evidence type="ECO:0000256" key="2">
    <source>
        <dbReference type="ARBA" id="ARBA00005417"/>
    </source>
</evidence>
<comment type="subcellular location">
    <subcellularLocation>
        <location evidence="1">Cell membrane</location>
        <topology evidence="1">Peripheral membrane protein</topology>
    </subcellularLocation>
</comment>
<dbReference type="GO" id="GO:0005524">
    <property type="term" value="F:ATP binding"/>
    <property type="evidence" value="ECO:0007669"/>
    <property type="project" value="UniProtKB-KW"/>
</dbReference>
<dbReference type="InterPro" id="IPR003439">
    <property type="entry name" value="ABC_transporter-like_ATP-bd"/>
</dbReference>